<feature type="domain" description="DUF2179" evidence="7">
    <location>
        <begin position="223"/>
        <end position="277"/>
    </location>
</feature>
<dbReference type="Proteomes" id="UP000571017">
    <property type="component" value="Unassembled WGS sequence"/>
</dbReference>
<feature type="transmembrane region" description="Helical" evidence="6">
    <location>
        <begin position="77"/>
        <end position="96"/>
    </location>
</feature>
<evidence type="ECO:0000256" key="3">
    <source>
        <dbReference type="ARBA" id="ARBA00022692"/>
    </source>
</evidence>
<feature type="transmembrane region" description="Helical" evidence="6">
    <location>
        <begin position="12"/>
        <end position="30"/>
    </location>
</feature>
<dbReference type="EMBL" id="JACEFG010000001">
    <property type="protein sequence ID" value="MBA2173893.1"/>
    <property type="molecule type" value="Genomic_DNA"/>
</dbReference>
<dbReference type="InterPro" id="IPR015867">
    <property type="entry name" value="N-reg_PII/ATP_PRibTrfase_C"/>
</dbReference>
<dbReference type="PANTHER" id="PTHR33545:SF10">
    <property type="entry name" value="UPF0750 MEMBRANE PROTEIN YPJC"/>
    <property type="match status" value="1"/>
</dbReference>
<dbReference type="AlphaFoldDB" id="A0A838CPT6"/>
<proteinExistence type="predicted"/>
<organism evidence="8 9">
    <name type="scientific">Halobacillus locisalis</name>
    <dbReference type="NCBI Taxonomy" id="220753"/>
    <lineage>
        <taxon>Bacteria</taxon>
        <taxon>Bacillati</taxon>
        <taxon>Bacillota</taxon>
        <taxon>Bacilli</taxon>
        <taxon>Bacillales</taxon>
        <taxon>Bacillaceae</taxon>
        <taxon>Halobacillus</taxon>
    </lineage>
</organism>
<comment type="caution">
    <text evidence="8">The sequence shown here is derived from an EMBL/GenBank/DDBJ whole genome shotgun (WGS) entry which is preliminary data.</text>
</comment>
<accession>A0A838CPT6</accession>
<keyword evidence="2" id="KW-1003">Cell membrane</keyword>
<comment type="subcellular location">
    <subcellularLocation>
        <location evidence="1">Cell membrane</location>
        <topology evidence="1">Multi-pass membrane protein</topology>
    </subcellularLocation>
</comment>
<evidence type="ECO:0000256" key="6">
    <source>
        <dbReference type="SAM" id="Phobius"/>
    </source>
</evidence>
<dbReference type="CDD" id="cd16380">
    <property type="entry name" value="YitT_C"/>
    <property type="match status" value="1"/>
</dbReference>
<evidence type="ECO:0000256" key="2">
    <source>
        <dbReference type="ARBA" id="ARBA00022475"/>
    </source>
</evidence>
<evidence type="ECO:0000313" key="8">
    <source>
        <dbReference type="EMBL" id="MBA2173893.1"/>
    </source>
</evidence>
<keyword evidence="9" id="KW-1185">Reference proteome</keyword>
<gene>
    <name evidence="8" type="ORF">H0266_03165</name>
</gene>
<evidence type="ECO:0000313" key="9">
    <source>
        <dbReference type="Proteomes" id="UP000571017"/>
    </source>
</evidence>
<evidence type="ECO:0000256" key="4">
    <source>
        <dbReference type="ARBA" id="ARBA00022989"/>
    </source>
</evidence>
<dbReference type="RefSeq" id="WP_181470923.1">
    <property type="nucleotide sequence ID" value="NZ_JACEFG010000001.1"/>
</dbReference>
<dbReference type="Pfam" id="PF02588">
    <property type="entry name" value="YitT_membrane"/>
    <property type="match status" value="1"/>
</dbReference>
<dbReference type="Gene3D" id="3.30.70.120">
    <property type="match status" value="1"/>
</dbReference>
<evidence type="ECO:0000256" key="5">
    <source>
        <dbReference type="ARBA" id="ARBA00023136"/>
    </source>
</evidence>
<protein>
    <submittedName>
        <fullName evidence="8">YitT family protein</fullName>
    </submittedName>
</protein>
<dbReference type="InterPro" id="IPR051461">
    <property type="entry name" value="UPF0750_membrane"/>
</dbReference>
<feature type="transmembrane region" description="Helical" evidence="6">
    <location>
        <begin position="108"/>
        <end position="130"/>
    </location>
</feature>
<dbReference type="InterPro" id="IPR019264">
    <property type="entry name" value="DUF2179"/>
</dbReference>
<dbReference type="PANTHER" id="PTHR33545">
    <property type="entry name" value="UPF0750 MEMBRANE PROTEIN YITT-RELATED"/>
    <property type="match status" value="1"/>
</dbReference>
<keyword evidence="5 6" id="KW-0472">Membrane</keyword>
<dbReference type="PIRSF" id="PIRSF006483">
    <property type="entry name" value="Membrane_protein_YitT"/>
    <property type="match status" value="1"/>
</dbReference>
<dbReference type="GO" id="GO:0005886">
    <property type="term" value="C:plasma membrane"/>
    <property type="evidence" value="ECO:0007669"/>
    <property type="project" value="UniProtKB-SubCell"/>
</dbReference>
<dbReference type="InterPro" id="IPR003740">
    <property type="entry name" value="YitT"/>
</dbReference>
<feature type="transmembrane region" description="Helical" evidence="6">
    <location>
        <begin position="42"/>
        <end position="70"/>
    </location>
</feature>
<sequence length="291" mass="32086">MKVFGLRLKNIFFILVGSAIFSFGLVHFNIQNELGEGGFTGITLLLLYLFNWDPAIMNIVLNIPVLIVGWRILGRNTFLYSLIGIVAVSVFIRLSQMYMIEIDLANDLTLASLFAGVFIGIGLGIIFRYGGTTGGVDIIARLIHKYLGWSMGRAMFMFDAVVIFVSVITYLNSIKGMYTLVAVFIGAKVIDFIQEGAYAARGTTIISESSDEIAKQILKDMDRGVTVLEGRGSFSGAKRDVLYCVIGKNEIVRLRALINRIDPHAFVAVSHVHDVTGEGFTLDENKNPLND</sequence>
<feature type="transmembrane region" description="Helical" evidence="6">
    <location>
        <begin position="151"/>
        <end position="171"/>
    </location>
</feature>
<evidence type="ECO:0000256" key="1">
    <source>
        <dbReference type="ARBA" id="ARBA00004651"/>
    </source>
</evidence>
<name>A0A838CPT6_9BACI</name>
<evidence type="ECO:0000259" key="7">
    <source>
        <dbReference type="Pfam" id="PF10035"/>
    </source>
</evidence>
<keyword evidence="4 6" id="KW-1133">Transmembrane helix</keyword>
<dbReference type="Pfam" id="PF10035">
    <property type="entry name" value="DUF2179"/>
    <property type="match status" value="1"/>
</dbReference>
<keyword evidence="3 6" id="KW-0812">Transmembrane</keyword>
<reference evidence="8 9" key="1">
    <citation type="journal article" date="2004" name="Extremophiles">
        <title>Halobacillus locisalis sp. nov., a halophilic bacterium isolated from a marine solar saltern of the Yellow Sea in Korea.</title>
        <authorList>
            <person name="Yoon J.H."/>
            <person name="Kang K.H."/>
            <person name="Oh T.K."/>
            <person name="Park Y.H."/>
        </authorList>
    </citation>
    <scope>NUCLEOTIDE SEQUENCE [LARGE SCALE GENOMIC DNA]</scope>
    <source>
        <strain evidence="8 9">KCTC 3788</strain>
    </source>
</reference>